<dbReference type="Proteomes" id="UP000019365">
    <property type="component" value="Unassembled WGS sequence"/>
</dbReference>
<dbReference type="EMBL" id="ATAX01000003">
    <property type="protein sequence ID" value="EWM55230.1"/>
    <property type="molecule type" value="Genomic_DNA"/>
</dbReference>
<comment type="similarity">
    <text evidence="3">Belongs to the acetyltransferase family. RimJ subfamily.</text>
</comment>
<keyword evidence="6" id="KW-1185">Reference proteome</keyword>
<reference evidence="5 6" key="1">
    <citation type="journal article" date="2014" name="PLoS ONE">
        <title>Rumen cellulosomics: divergent fiber-degrading strategies revealed by comparative genome-wide analysis of six ruminococcal strains.</title>
        <authorList>
            <person name="Dassa B."/>
            <person name="Borovok I."/>
            <person name="Ruimy-Israeli V."/>
            <person name="Lamed R."/>
            <person name="Flint H.J."/>
            <person name="Duncan S.H."/>
            <person name="Henrissat B."/>
            <person name="Coutinho P."/>
            <person name="Morrison M."/>
            <person name="Mosoni P."/>
            <person name="Yeoman C.J."/>
            <person name="White B.A."/>
            <person name="Bayer E.A."/>
        </authorList>
    </citation>
    <scope>NUCLEOTIDE SEQUENCE [LARGE SCALE GENOMIC DNA]</scope>
    <source>
        <strain evidence="5 6">007c</strain>
    </source>
</reference>
<dbReference type="PATRIC" id="fig|1341157.4.peg.43"/>
<dbReference type="InterPro" id="IPR016181">
    <property type="entry name" value="Acyl_CoA_acyltransferase"/>
</dbReference>
<evidence type="ECO:0000256" key="3">
    <source>
        <dbReference type="ARBA" id="ARBA00038502"/>
    </source>
</evidence>
<dbReference type="PANTHER" id="PTHR43792:SF8">
    <property type="entry name" value="[RIBOSOMAL PROTEIN US5]-ALANINE N-ACETYLTRANSFERASE"/>
    <property type="match status" value="1"/>
</dbReference>
<dbReference type="InterPro" id="IPR000182">
    <property type="entry name" value="GNAT_dom"/>
</dbReference>
<dbReference type="AlphaFoldDB" id="W7V2N1"/>
<dbReference type="SUPFAM" id="SSF55729">
    <property type="entry name" value="Acyl-CoA N-acyltransferases (Nat)"/>
    <property type="match status" value="1"/>
</dbReference>
<dbReference type="eggNOG" id="COG1670">
    <property type="taxonomic scope" value="Bacteria"/>
</dbReference>
<evidence type="ECO:0000313" key="5">
    <source>
        <dbReference type="EMBL" id="EWM55230.1"/>
    </source>
</evidence>
<evidence type="ECO:0000259" key="4">
    <source>
        <dbReference type="PROSITE" id="PS51186"/>
    </source>
</evidence>
<dbReference type="OrthoDB" id="9785602at2"/>
<keyword evidence="2" id="KW-0012">Acyltransferase</keyword>
<dbReference type="RefSeq" id="WP_019678329.1">
    <property type="nucleotide sequence ID" value="NZ_ATAX01000003.1"/>
</dbReference>
<accession>W7V2N1</accession>
<dbReference type="Pfam" id="PF13302">
    <property type="entry name" value="Acetyltransf_3"/>
    <property type="match status" value="1"/>
</dbReference>
<proteinExistence type="inferred from homology"/>
<dbReference type="PROSITE" id="PS51186">
    <property type="entry name" value="GNAT"/>
    <property type="match status" value="1"/>
</dbReference>
<sequence>MIHLGTVELETKRLILRRFEYTDTEAAFRNWTGDPEVTRFLRWKHHRDISEMRSLAEFWIKKYSDKEWYHWVIIPKSVGEAIGTISAARVDNSSDTIEVGYCIGAKFQNSGYTTEALSEVIRFFIRKVGAGRIEAKHDLRNKASGRVMEKCGMSYEGTLRRADRNNMGIVDVCVYSILADELTD</sequence>
<evidence type="ECO:0000256" key="2">
    <source>
        <dbReference type="ARBA" id="ARBA00023315"/>
    </source>
</evidence>
<dbReference type="GO" id="GO:0016747">
    <property type="term" value="F:acyltransferase activity, transferring groups other than amino-acyl groups"/>
    <property type="evidence" value="ECO:0007669"/>
    <property type="project" value="InterPro"/>
</dbReference>
<name>W7V2N1_RUMFL</name>
<protein>
    <recommendedName>
        <fullName evidence="4">N-acetyltransferase domain-containing protein</fullName>
    </recommendedName>
</protein>
<gene>
    <name evidence="5" type="ORF">RF007C_04550</name>
</gene>
<evidence type="ECO:0000313" key="6">
    <source>
        <dbReference type="Proteomes" id="UP000019365"/>
    </source>
</evidence>
<dbReference type="Gene3D" id="3.40.630.30">
    <property type="match status" value="1"/>
</dbReference>
<dbReference type="PANTHER" id="PTHR43792">
    <property type="entry name" value="GNAT FAMILY, PUTATIVE (AFU_ORTHOLOGUE AFUA_3G00765)-RELATED-RELATED"/>
    <property type="match status" value="1"/>
</dbReference>
<evidence type="ECO:0000256" key="1">
    <source>
        <dbReference type="ARBA" id="ARBA00022679"/>
    </source>
</evidence>
<dbReference type="InterPro" id="IPR051531">
    <property type="entry name" value="N-acetyltransferase"/>
</dbReference>
<feature type="domain" description="N-acetyltransferase" evidence="4">
    <location>
        <begin position="26"/>
        <end position="180"/>
    </location>
</feature>
<organism evidence="5 6">
    <name type="scientific">Ruminococcus flavefaciens 007c</name>
    <dbReference type="NCBI Taxonomy" id="1341157"/>
    <lineage>
        <taxon>Bacteria</taxon>
        <taxon>Bacillati</taxon>
        <taxon>Bacillota</taxon>
        <taxon>Clostridia</taxon>
        <taxon>Eubacteriales</taxon>
        <taxon>Oscillospiraceae</taxon>
        <taxon>Ruminococcus</taxon>
    </lineage>
</organism>
<keyword evidence="1" id="KW-0808">Transferase</keyword>
<comment type="caution">
    <text evidence="5">The sequence shown here is derived from an EMBL/GenBank/DDBJ whole genome shotgun (WGS) entry which is preliminary data.</text>
</comment>